<keyword evidence="2" id="KW-1185">Reference proteome</keyword>
<dbReference type="EMBL" id="CAUYUJ010022299">
    <property type="protein sequence ID" value="CAK0909968.1"/>
    <property type="molecule type" value="Genomic_DNA"/>
</dbReference>
<dbReference type="Gene3D" id="1.25.40.10">
    <property type="entry name" value="Tetratricopeptide repeat domain"/>
    <property type="match status" value="1"/>
</dbReference>
<comment type="caution">
    <text evidence="1">The sequence shown here is derived from an EMBL/GenBank/DDBJ whole genome shotgun (WGS) entry which is preliminary data.</text>
</comment>
<evidence type="ECO:0000313" key="1">
    <source>
        <dbReference type="EMBL" id="CAK0909968.1"/>
    </source>
</evidence>
<accession>A0ABN9YB43</accession>
<dbReference type="InterPro" id="IPR002885">
    <property type="entry name" value="PPR_rpt"/>
</dbReference>
<dbReference type="Proteomes" id="UP001189429">
    <property type="component" value="Unassembled WGS sequence"/>
</dbReference>
<evidence type="ECO:0008006" key="3">
    <source>
        <dbReference type="Google" id="ProtNLM"/>
    </source>
</evidence>
<gene>
    <name evidence="1" type="ORF">PCOR1329_LOCUS84258</name>
</gene>
<organism evidence="1 2">
    <name type="scientific">Prorocentrum cordatum</name>
    <dbReference type="NCBI Taxonomy" id="2364126"/>
    <lineage>
        <taxon>Eukaryota</taxon>
        <taxon>Sar</taxon>
        <taxon>Alveolata</taxon>
        <taxon>Dinophyceae</taxon>
        <taxon>Prorocentrales</taxon>
        <taxon>Prorocentraceae</taxon>
        <taxon>Prorocentrum</taxon>
    </lineage>
</organism>
<reference evidence="1" key="1">
    <citation type="submission" date="2023-10" db="EMBL/GenBank/DDBJ databases">
        <authorList>
            <person name="Chen Y."/>
            <person name="Shah S."/>
            <person name="Dougan E. K."/>
            <person name="Thang M."/>
            <person name="Chan C."/>
        </authorList>
    </citation>
    <scope>NUCLEOTIDE SEQUENCE [LARGE SCALE GENOMIC DNA]</scope>
</reference>
<sequence length="156" mass="16280">MVQGTRATGPCQPIIAPHPRPCLIHDEGAMPRGARPAGAPLVADLQRCGRAGRWEAALGLLRGALLCGAAPRVGIVVYSATISALGRCGEWRRALLLLEESRGRGTIKAKQTACTSATAPGSARARGAGSGSRRWRCSDTCGRHSLSRASSAMVLR</sequence>
<dbReference type="Pfam" id="PF01535">
    <property type="entry name" value="PPR"/>
    <property type="match status" value="1"/>
</dbReference>
<dbReference type="InterPro" id="IPR011990">
    <property type="entry name" value="TPR-like_helical_dom_sf"/>
</dbReference>
<protein>
    <recommendedName>
        <fullName evidence="3">Pentatricopeptide repeat-containing protein</fullName>
    </recommendedName>
</protein>
<evidence type="ECO:0000313" key="2">
    <source>
        <dbReference type="Proteomes" id="UP001189429"/>
    </source>
</evidence>
<proteinExistence type="predicted"/>
<name>A0ABN9YB43_9DINO</name>